<sequence length="83" mass="9561">MKCCNIYHWDLNISLSESNVACSPVKVWSFEDDEDMEPTGLSSFSKFISDTIMQECEQEFQRRNEILDLCADIEEALAVVQSF</sequence>
<dbReference type="Proteomes" id="UP000886998">
    <property type="component" value="Unassembled WGS sequence"/>
</dbReference>
<organism evidence="1 2">
    <name type="scientific">Trichonephila inaurata madagascariensis</name>
    <dbReference type="NCBI Taxonomy" id="2747483"/>
    <lineage>
        <taxon>Eukaryota</taxon>
        <taxon>Metazoa</taxon>
        <taxon>Ecdysozoa</taxon>
        <taxon>Arthropoda</taxon>
        <taxon>Chelicerata</taxon>
        <taxon>Arachnida</taxon>
        <taxon>Araneae</taxon>
        <taxon>Araneomorphae</taxon>
        <taxon>Entelegynae</taxon>
        <taxon>Araneoidea</taxon>
        <taxon>Nephilidae</taxon>
        <taxon>Trichonephila</taxon>
        <taxon>Trichonephila inaurata</taxon>
    </lineage>
</organism>
<dbReference type="EMBL" id="BMAV01006409">
    <property type="protein sequence ID" value="GFY48391.1"/>
    <property type="molecule type" value="Genomic_DNA"/>
</dbReference>
<protein>
    <submittedName>
        <fullName evidence="1">Uncharacterized protein</fullName>
    </submittedName>
</protein>
<gene>
    <name evidence="1" type="ORF">TNIN_211891</name>
</gene>
<evidence type="ECO:0000313" key="2">
    <source>
        <dbReference type="Proteomes" id="UP000886998"/>
    </source>
</evidence>
<name>A0A8X7BX73_9ARAC</name>
<proteinExistence type="predicted"/>
<accession>A0A8X7BX73</accession>
<evidence type="ECO:0000313" key="1">
    <source>
        <dbReference type="EMBL" id="GFY48391.1"/>
    </source>
</evidence>
<dbReference type="AlphaFoldDB" id="A0A8X7BX73"/>
<reference evidence="1" key="1">
    <citation type="submission" date="2020-08" db="EMBL/GenBank/DDBJ databases">
        <title>Multicomponent nature underlies the extraordinary mechanical properties of spider dragline silk.</title>
        <authorList>
            <person name="Kono N."/>
            <person name="Nakamura H."/>
            <person name="Mori M."/>
            <person name="Yoshida Y."/>
            <person name="Ohtoshi R."/>
            <person name="Malay A.D."/>
            <person name="Moran D.A.P."/>
            <person name="Tomita M."/>
            <person name="Numata K."/>
            <person name="Arakawa K."/>
        </authorList>
    </citation>
    <scope>NUCLEOTIDE SEQUENCE</scope>
</reference>
<keyword evidence="2" id="KW-1185">Reference proteome</keyword>
<comment type="caution">
    <text evidence="1">The sequence shown here is derived from an EMBL/GenBank/DDBJ whole genome shotgun (WGS) entry which is preliminary data.</text>
</comment>